<evidence type="ECO:0000313" key="2">
    <source>
        <dbReference type="Proteomes" id="UP001204142"/>
    </source>
</evidence>
<accession>A0ABT1WH20</accession>
<name>A0ABT1WH20_9BURK</name>
<comment type="caution">
    <text evidence="1">The sequence shown here is derived from an EMBL/GenBank/DDBJ whole genome shotgun (WGS) entry which is preliminary data.</text>
</comment>
<evidence type="ECO:0000313" key="1">
    <source>
        <dbReference type="EMBL" id="MCQ8896780.1"/>
    </source>
</evidence>
<sequence>MGLKQFTLIAGGLLIVSINVSLAKDTELTRCRFTQYAEADHKLSDVTSWQDLYRWYFKFKRCDDGYLAEGIGDTVGVLLTDQWNDLSELIAITSKDEAFLTFVLQHVNSTLDTEMLETIESNATNRCNNRFDDVCQQLRDVSHAAQN</sequence>
<dbReference type="RefSeq" id="WP_256764573.1">
    <property type="nucleotide sequence ID" value="NZ_JANIGO010000003.1"/>
</dbReference>
<keyword evidence="2" id="KW-1185">Reference proteome</keyword>
<gene>
    <name evidence="1" type="ORF">NQT62_10085</name>
</gene>
<organism evidence="1 2">
    <name type="scientific">Limnobacter humi</name>
    <dbReference type="NCBI Taxonomy" id="1778671"/>
    <lineage>
        <taxon>Bacteria</taxon>
        <taxon>Pseudomonadati</taxon>
        <taxon>Pseudomonadota</taxon>
        <taxon>Betaproteobacteria</taxon>
        <taxon>Burkholderiales</taxon>
        <taxon>Burkholderiaceae</taxon>
        <taxon>Limnobacter</taxon>
    </lineage>
</organism>
<reference evidence="1 2" key="1">
    <citation type="submission" date="2022-07" db="EMBL/GenBank/DDBJ databases">
        <authorList>
            <person name="Xamxidin M."/>
            <person name="Wu M."/>
        </authorList>
    </citation>
    <scope>NUCLEOTIDE SEQUENCE [LARGE SCALE GENOMIC DNA]</scope>
    <source>
        <strain evidence="1 2">NBRC 111650</strain>
    </source>
</reference>
<protein>
    <submittedName>
        <fullName evidence="1">Uncharacterized protein</fullName>
    </submittedName>
</protein>
<dbReference type="EMBL" id="JANIGO010000003">
    <property type="protein sequence ID" value="MCQ8896780.1"/>
    <property type="molecule type" value="Genomic_DNA"/>
</dbReference>
<dbReference type="Proteomes" id="UP001204142">
    <property type="component" value="Unassembled WGS sequence"/>
</dbReference>
<proteinExistence type="predicted"/>